<gene>
    <name evidence="1" type="ORF">BU16DRAFT_538344</name>
</gene>
<evidence type="ECO:0000313" key="2">
    <source>
        <dbReference type="Proteomes" id="UP000799750"/>
    </source>
</evidence>
<dbReference type="AlphaFoldDB" id="A0A6A6R063"/>
<evidence type="ECO:0000313" key="1">
    <source>
        <dbReference type="EMBL" id="KAF2497243.1"/>
    </source>
</evidence>
<name>A0A6A6R063_9PEZI</name>
<dbReference type="Proteomes" id="UP000799750">
    <property type="component" value="Unassembled WGS sequence"/>
</dbReference>
<evidence type="ECO:0008006" key="3">
    <source>
        <dbReference type="Google" id="ProtNLM"/>
    </source>
</evidence>
<protein>
    <recommendedName>
        <fullName evidence="3">Fungal N-terminal domain-containing protein</fullName>
    </recommendedName>
</protein>
<reference evidence="1" key="1">
    <citation type="journal article" date="2020" name="Stud. Mycol.">
        <title>101 Dothideomycetes genomes: a test case for predicting lifestyles and emergence of pathogens.</title>
        <authorList>
            <person name="Haridas S."/>
            <person name="Albert R."/>
            <person name="Binder M."/>
            <person name="Bloem J."/>
            <person name="Labutti K."/>
            <person name="Salamov A."/>
            <person name="Andreopoulos B."/>
            <person name="Baker S."/>
            <person name="Barry K."/>
            <person name="Bills G."/>
            <person name="Bluhm B."/>
            <person name="Cannon C."/>
            <person name="Castanera R."/>
            <person name="Culley D."/>
            <person name="Daum C."/>
            <person name="Ezra D."/>
            <person name="Gonzalez J."/>
            <person name="Henrissat B."/>
            <person name="Kuo A."/>
            <person name="Liang C."/>
            <person name="Lipzen A."/>
            <person name="Lutzoni F."/>
            <person name="Magnuson J."/>
            <person name="Mondo S."/>
            <person name="Nolan M."/>
            <person name="Ohm R."/>
            <person name="Pangilinan J."/>
            <person name="Park H.-J."/>
            <person name="Ramirez L."/>
            <person name="Alfaro M."/>
            <person name="Sun H."/>
            <person name="Tritt A."/>
            <person name="Yoshinaga Y."/>
            <person name="Zwiers L.-H."/>
            <person name="Turgeon B."/>
            <person name="Goodwin S."/>
            <person name="Spatafora J."/>
            <person name="Crous P."/>
            <person name="Grigoriev I."/>
        </authorList>
    </citation>
    <scope>NUCLEOTIDE SEQUENCE</scope>
    <source>
        <strain evidence="1">CBS 269.34</strain>
    </source>
</reference>
<proteinExistence type="predicted"/>
<sequence>MVVDAFAAIGLAANIAQFIEYIVKLTSESRAIYASSSGASDNSDSILSITQDLNRFVSGLVVHGSTSPSDPAVVSLAQSCQDEAGKLITLLNGLRGTGKSRKWESFRQAVKTLGKKEKIGEMQRRLDSYRGLLTIHLVRMVSDSQSSVLQEMKTLASTSSRLNLHTADQLNQLQSMMDDIKIKSEEANSKTMLGEPAVPTQAQTLSTPEGDTCTVPLDIIQSLRSIVNAGTRISKQQHIVGSLWYTTMRMREHTIDEAHAKTF</sequence>
<organism evidence="1 2">
    <name type="scientific">Lophium mytilinum</name>
    <dbReference type="NCBI Taxonomy" id="390894"/>
    <lineage>
        <taxon>Eukaryota</taxon>
        <taxon>Fungi</taxon>
        <taxon>Dikarya</taxon>
        <taxon>Ascomycota</taxon>
        <taxon>Pezizomycotina</taxon>
        <taxon>Dothideomycetes</taxon>
        <taxon>Pleosporomycetidae</taxon>
        <taxon>Mytilinidiales</taxon>
        <taxon>Mytilinidiaceae</taxon>
        <taxon>Lophium</taxon>
    </lineage>
</organism>
<dbReference type="EMBL" id="MU004187">
    <property type="protein sequence ID" value="KAF2497243.1"/>
    <property type="molecule type" value="Genomic_DNA"/>
</dbReference>
<dbReference type="OrthoDB" id="3558752at2759"/>
<accession>A0A6A6R063</accession>
<keyword evidence="2" id="KW-1185">Reference proteome</keyword>